<dbReference type="Proteomes" id="UP000805193">
    <property type="component" value="Unassembled WGS sequence"/>
</dbReference>
<keyword evidence="2" id="KW-1185">Reference proteome</keyword>
<sequence length="515" mass="56937">MVDDVAKMYCLTGRKGKKRFEALTFLKVAQGPRWVHRPASAEYAEEDGQGQDPAGLKGDNVRDPLMGRLDHQGCPTDHAMRARVPVTWLSCSFCCSFGMQGASLPPPTAELVGALASALRAAFHEVRPRHPHFPEVAQPVATATDDDENLIFGNFATSQDPPGRYRTRIPDPESDDSDSEFDSSPKRERGRYPRHIRPRRAPTGTRGQRLFTTTNPHTKRDFRNALIYVDRASRSSRFFGTRDVIELQLLENFLQPSRGTPTLVPPTFWEPRSPHHRPPLLHPTVQVDQPDVAAAPRKPPTVPEDATPPRRRKTPSPPTRSFASLVRGRAPPLLAPPPHPELLDSLPLWGSREYAQLPPSPPLTGSTIPVSVPPAAITPATSTLADRFVTHLNIVLDNPQPVVVSIADQQVVAVIHDIVHPPDILVQAMQAADIPVIPPSEHESLSTVSQSSSEDEDTWALAADRILHWLHDHPVVDELTDEDEPADDDDSRRPVLLAPSEWQPVRHSVPPPMVD</sequence>
<dbReference type="EMBL" id="JABSTQ010010024">
    <property type="protein sequence ID" value="KAG0424044.1"/>
    <property type="molecule type" value="Genomic_DNA"/>
</dbReference>
<organism evidence="1 2">
    <name type="scientific">Ixodes persulcatus</name>
    <name type="common">Taiga tick</name>
    <dbReference type="NCBI Taxonomy" id="34615"/>
    <lineage>
        <taxon>Eukaryota</taxon>
        <taxon>Metazoa</taxon>
        <taxon>Ecdysozoa</taxon>
        <taxon>Arthropoda</taxon>
        <taxon>Chelicerata</taxon>
        <taxon>Arachnida</taxon>
        <taxon>Acari</taxon>
        <taxon>Parasitiformes</taxon>
        <taxon>Ixodida</taxon>
        <taxon>Ixodoidea</taxon>
        <taxon>Ixodidae</taxon>
        <taxon>Ixodinae</taxon>
        <taxon>Ixodes</taxon>
    </lineage>
</organism>
<evidence type="ECO:0000313" key="1">
    <source>
        <dbReference type="EMBL" id="KAG0424044.1"/>
    </source>
</evidence>
<comment type="caution">
    <text evidence="1">The sequence shown here is derived from an EMBL/GenBank/DDBJ whole genome shotgun (WGS) entry which is preliminary data.</text>
</comment>
<name>A0AC60PSH4_IXOPE</name>
<evidence type="ECO:0000313" key="2">
    <source>
        <dbReference type="Proteomes" id="UP000805193"/>
    </source>
</evidence>
<accession>A0AC60PSH4</accession>
<proteinExistence type="predicted"/>
<gene>
    <name evidence="1" type="ORF">HPB47_000205</name>
</gene>
<reference evidence="1 2" key="1">
    <citation type="journal article" date="2020" name="Cell">
        <title>Large-Scale Comparative Analyses of Tick Genomes Elucidate Their Genetic Diversity and Vector Capacities.</title>
        <authorList>
            <consortium name="Tick Genome and Microbiome Consortium (TIGMIC)"/>
            <person name="Jia N."/>
            <person name="Wang J."/>
            <person name="Shi W."/>
            <person name="Du L."/>
            <person name="Sun Y."/>
            <person name="Zhan W."/>
            <person name="Jiang J.F."/>
            <person name="Wang Q."/>
            <person name="Zhang B."/>
            <person name="Ji P."/>
            <person name="Bell-Sakyi L."/>
            <person name="Cui X.M."/>
            <person name="Yuan T.T."/>
            <person name="Jiang B.G."/>
            <person name="Yang W.F."/>
            <person name="Lam T.T."/>
            <person name="Chang Q.C."/>
            <person name="Ding S.J."/>
            <person name="Wang X.J."/>
            <person name="Zhu J.G."/>
            <person name="Ruan X.D."/>
            <person name="Zhao L."/>
            <person name="Wei J.T."/>
            <person name="Ye R.Z."/>
            <person name="Que T.C."/>
            <person name="Du C.H."/>
            <person name="Zhou Y.H."/>
            <person name="Cheng J.X."/>
            <person name="Dai P.F."/>
            <person name="Guo W.B."/>
            <person name="Han X.H."/>
            <person name="Huang E.J."/>
            <person name="Li L.F."/>
            <person name="Wei W."/>
            <person name="Gao Y.C."/>
            <person name="Liu J.Z."/>
            <person name="Shao H.Z."/>
            <person name="Wang X."/>
            <person name="Wang C.C."/>
            <person name="Yang T.C."/>
            <person name="Huo Q.B."/>
            <person name="Li W."/>
            <person name="Chen H.Y."/>
            <person name="Chen S.E."/>
            <person name="Zhou L.G."/>
            <person name="Ni X.B."/>
            <person name="Tian J.H."/>
            <person name="Sheng Y."/>
            <person name="Liu T."/>
            <person name="Pan Y.S."/>
            <person name="Xia L.Y."/>
            <person name="Li J."/>
            <person name="Zhao F."/>
            <person name="Cao W.C."/>
        </authorList>
    </citation>
    <scope>NUCLEOTIDE SEQUENCE [LARGE SCALE GENOMIC DNA]</scope>
    <source>
        <strain evidence="1">Iper-2018</strain>
    </source>
</reference>
<protein>
    <submittedName>
        <fullName evidence="1">Uncharacterized protein</fullName>
    </submittedName>
</protein>